<feature type="region of interest" description="Disordered" evidence="7">
    <location>
        <begin position="303"/>
        <end position="327"/>
    </location>
</feature>
<reference evidence="10" key="1">
    <citation type="journal article" date="2013" name="Nat. Genet.">
        <title>The Capsella rubella genome and the genomic consequences of rapid mating system evolution.</title>
        <authorList>
            <person name="Slotte T."/>
            <person name="Hazzouri K.M."/>
            <person name="Agren J.A."/>
            <person name="Koenig D."/>
            <person name="Maumus F."/>
            <person name="Guo Y.L."/>
            <person name="Steige K."/>
            <person name="Platts A.E."/>
            <person name="Escobar J.S."/>
            <person name="Newman L.K."/>
            <person name="Wang W."/>
            <person name="Mandakova T."/>
            <person name="Vello E."/>
            <person name="Smith L.M."/>
            <person name="Henz S.R."/>
            <person name="Steffen J."/>
            <person name="Takuno S."/>
            <person name="Brandvain Y."/>
            <person name="Coop G."/>
            <person name="Andolfatto P."/>
            <person name="Hu T.T."/>
            <person name="Blanchette M."/>
            <person name="Clark R.M."/>
            <person name="Quesneville H."/>
            <person name="Nordborg M."/>
            <person name="Gaut B.S."/>
            <person name="Lysak M.A."/>
            <person name="Jenkins J."/>
            <person name="Grimwood J."/>
            <person name="Chapman J."/>
            <person name="Prochnik S."/>
            <person name="Shu S."/>
            <person name="Rokhsar D."/>
            <person name="Schmutz J."/>
            <person name="Weigel D."/>
            <person name="Wright S.I."/>
        </authorList>
    </citation>
    <scope>NUCLEOTIDE SEQUENCE [LARGE SCALE GENOMIC DNA]</scope>
    <source>
        <strain evidence="10">cv. Monte Gargano</strain>
    </source>
</reference>
<evidence type="ECO:0000256" key="5">
    <source>
        <dbReference type="ARBA" id="ARBA00023125"/>
    </source>
</evidence>
<keyword evidence="4 6" id="KW-0694">RNA-binding</keyword>
<evidence type="ECO:0000256" key="6">
    <source>
        <dbReference type="PROSITE-ProRule" id="PRU00176"/>
    </source>
</evidence>
<evidence type="ECO:0000256" key="7">
    <source>
        <dbReference type="SAM" id="MobiDB-lite"/>
    </source>
</evidence>
<evidence type="ECO:0000259" key="8">
    <source>
        <dbReference type="PROSITE" id="PS50102"/>
    </source>
</evidence>
<feature type="domain" description="RRM" evidence="8">
    <location>
        <begin position="186"/>
        <end position="258"/>
    </location>
</feature>
<dbReference type="Pfam" id="PF00076">
    <property type="entry name" value="RRM_1"/>
    <property type="match status" value="1"/>
</dbReference>
<dbReference type="Proteomes" id="UP000029121">
    <property type="component" value="Unassembled WGS sequence"/>
</dbReference>
<dbReference type="InterPro" id="IPR035979">
    <property type="entry name" value="RBD_domain_sf"/>
</dbReference>
<dbReference type="PROSITE" id="PS50102">
    <property type="entry name" value="RRM"/>
    <property type="match status" value="1"/>
</dbReference>
<organism evidence="9 10">
    <name type="scientific">Capsella rubella</name>
    <dbReference type="NCBI Taxonomy" id="81985"/>
    <lineage>
        <taxon>Eukaryota</taxon>
        <taxon>Viridiplantae</taxon>
        <taxon>Streptophyta</taxon>
        <taxon>Embryophyta</taxon>
        <taxon>Tracheophyta</taxon>
        <taxon>Spermatophyta</taxon>
        <taxon>Magnoliopsida</taxon>
        <taxon>eudicotyledons</taxon>
        <taxon>Gunneridae</taxon>
        <taxon>Pentapetalae</taxon>
        <taxon>rosids</taxon>
        <taxon>malvids</taxon>
        <taxon>Brassicales</taxon>
        <taxon>Brassicaceae</taxon>
        <taxon>Camelineae</taxon>
        <taxon>Capsella</taxon>
    </lineage>
</organism>
<proteinExistence type="predicted"/>
<dbReference type="InterPro" id="IPR000504">
    <property type="entry name" value="RRM_dom"/>
</dbReference>
<dbReference type="GO" id="GO:0003723">
    <property type="term" value="F:RNA binding"/>
    <property type="evidence" value="ECO:0007669"/>
    <property type="project" value="UniProtKB-UniRule"/>
</dbReference>
<evidence type="ECO:0000256" key="2">
    <source>
        <dbReference type="ARBA" id="ARBA00022771"/>
    </source>
</evidence>
<accession>R0IA72</accession>
<dbReference type="PANTHER" id="PTHR24009:SF20">
    <property type="entry name" value="RNA-BINDING (RRM_RBD_RNP MOTIFS) FAMILY PROTEIN"/>
    <property type="match status" value="1"/>
</dbReference>
<keyword evidence="1" id="KW-0479">Metal-binding</keyword>
<sequence>MVPGDPKSTIIAAIGNLEPENASNIIAYFLLQDFKYCELMRMAFGSNNQILDFCEKAKSDLGLPSFNPDERSFSIPGQPLSPYSPRNEVLDFSRNPNNPLSPSLIRDNPNFDSSPFHDGSSQQQQQQLSNQFDNLHQRSFSANDAYLGSGGFGSPLSSIQGSGQFGLKGGYSYSPGRHERKDVVSKKIYLTFRYCSFSPQDVFAYFSKFGAVENVQIRNQRTYGFVTFADVQTVTTILAQENPHFIRDSHVYAKPFKAKEEFLPNRRQQQLHQLLDGGNYSPSSSPSRSDSRELYNCRVGQRMYPNKTQEMLQRKTEQADLQTDHRS</sequence>
<dbReference type="InterPro" id="IPR056276">
    <property type="entry name" value="AtC3H46-like_PABC-like"/>
</dbReference>
<evidence type="ECO:0000256" key="1">
    <source>
        <dbReference type="ARBA" id="ARBA00022723"/>
    </source>
</evidence>
<dbReference type="InterPro" id="IPR012677">
    <property type="entry name" value="Nucleotide-bd_a/b_plait_sf"/>
</dbReference>
<keyword evidence="2" id="KW-0863">Zinc-finger</keyword>
<dbReference type="GO" id="GO:0003677">
    <property type="term" value="F:DNA binding"/>
    <property type="evidence" value="ECO:0007669"/>
    <property type="project" value="UniProtKB-KW"/>
</dbReference>
<dbReference type="STRING" id="81985.R0IA72"/>
<dbReference type="PANTHER" id="PTHR24009">
    <property type="entry name" value="RNA-BINDING (RRM/RBD/RNP MOTIFS)"/>
    <property type="match status" value="1"/>
</dbReference>
<dbReference type="SUPFAM" id="SSF54928">
    <property type="entry name" value="RNA-binding domain, RBD"/>
    <property type="match status" value="1"/>
</dbReference>
<dbReference type="AlphaFoldDB" id="R0IA72"/>
<keyword evidence="3" id="KW-0862">Zinc</keyword>
<protein>
    <recommendedName>
        <fullName evidence="8">RRM domain-containing protein</fullName>
    </recommendedName>
</protein>
<evidence type="ECO:0000313" key="9">
    <source>
        <dbReference type="EMBL" id="EOA39334.1"/>
    </source>
</evidence>
<keyword evidence="5" id="KW-0238">DNA-binding</keyword>
<name>R0IA72_9BRAS</name>
<evidence type="ECO:0000313" key="10">
    <source>
        <dbReference type="Proteomes" id="UP000029121"/>
    </source>
</evidence>
<feature type="compositionally biased region" description="Basic and acidic residues" evidence="7">
    <location>
        <begin position="312"/>
        <end position="327"/>
    </location>
</feature>
<dbReference type="EMBL" id="KB870805">
    <property type="protein sequence ID" value="EOA39334.1"/>
    <property type="molecule type" value="Genomic_DNA"/>
</dbReference>
<dbReference type="Pfam" id="PF23182">
    <property type="entry name" value="PABC_AtC3H46"/>
    <property type="match status" value="1"/>
</dbReference>
<evidence type="ECO:0000256" key="3">
    <source>
        <dbReference type="ARBA" id="ARBA00022833"/>
    </source>
</evidence>
<feature type="compositionally biased region" description="Low complexity" evidence="7">
    <location>
        <begin position="120"/>
        <end position="129"/>
    </location>
</feature>
<gene>
    <name evidence="9" type="ORF">CARUB_v10012378mg</name>
</gene>
<keyword evidence="10" id="KW-1185">Reference proteome</keyword>
<feature type="region of interest" description="Disordered" evidence="7">
    <location>
        <begin position="68"/>
        <end position="129"/>
    </location>
</feature>
<dbReference type="GO" id="GO:0008270">
    <property type="term" value="F:zinc ion binding"/>
    <property type="evidence" value="ECO:0007669"/>
    <property type="project" value="UniProtKB-KW"/>
</dbReference>
<dbReference type="eggNOG" id="ENOG502QSSE">
    <property type="taxonomic scope" value="Eukaryota"/>
</dbReference>
<evidence type="ECO:0000256" key="4">
    <source>
        <dbReference type="ARBA" id="ARBA00022884"/>
    </source>
</evidence>
<dbReference type="Gene3D" id="3.30.70.330">
    <property type="match status" value="1"/>
</dbReference>